<evidence type="ECO:0000313" key="1">
    <source>
        <dbReference type="EMBL" id="GGF29959.1"/>
    </source>
</evidence>
<name>A0ABQ1UY20_9BACT</name>
<evidence type="ECO:0008006" key="3">
    <source>
        <dbReference type="Google" id="ProtNLM"/>
    </source>
</evidence>
<gene>
    <name evidence="1" type="ORF">GCM10011339_17710</name>
</gene>
<protein>
    <recommendedName>
        <fullName evidence="3">Thioesterase domain-containing protein</fullName>
    </recommendedName>
</protein>
<comment type="caution">
    <text evidence="1">The sequence shown here is derived from an EMBL/GenBank/DDBJ whole genome shotgun (WGS) entry which is preliminary data.</text>
</comment>
<evidence type="ECO:0000313" key="2">
    <source>
        <dbReference type="Proteomes" id="UP000647339"/>
    </source>
</evidence>
<dbReference type="Proteomes" id="UP000647339">
    <property type="component" value="Unassembled WGS sequence"/>
</dbReference>
<keyword evidence="2" id="KW-1185">Reference proteome</keyword>
<proteinExistence type="predicted"/>
<dbReference type="EMBL" id="BMIU01000007">
    <property type="protein sequence ID" value="GGF29959.1"/>
    <property type="molecule type" value="Genomic_DNA"/>
</dbReference>
<reference evidence="2" key="1">
    <citation type="journal article" date="2019" name="Int. J. Syst. Evol. Microbiol.">
        <title>The Global Catalogue of Microorganisms (GCM) 10K type strain sequencing project: providing services to taxonomists for standard genome sequencing and annotation.</title>
        <authorList>
            <consortium name="The Broad Institute Genomics Platform"/>
            <consortium name="The Broad Institute Genome Sequencing Center for Infectious Disease"/>
            <person name="Wu L."/>
            <person name="Ma J."/>
        </authorList>
    </citation>
    <scope>NUCLEOTIDE SEQUENCE [LARGE SCALE GENOMIC DNA]</scope>
    <source>
        <strain evidence="2">CGMCC 1.15407</strain>
    </source>
</reference>
<sequence>MVTDSINLLIHFHGAQNVVNYTVSHNPGWMAITVNLGSGSSVYASPFSEANTLDKLIQAASKASAKPIRGIYLSGWSAGYGAIRSILRNETKHRIKGIILLDGMHAGYVPNGTPLAAGGKIDPNDLSPFLDFAKSSIEGKTQFIFTHSAVFPGTFASTTECADYLIQALGLDLRPFLTEGPLGMQQLAKASKGNLRIMAFAGNSAPDHVDHLHAMYWFLPLLK</sequence>
<accession>A0ABQ1UY20</accession>
<organism evidence="1 2">
    <name type="scientific">Echinicola rosea</name>
    <dbReference type="NCBI Taxonomy" id="1807691"/>
    <lineage>
        <taxon>Bacteria</taxon>
        <taxon>Pseudomonadati</taxon>
        <taxon>Bacteroidota</taxon>
        <taxon>Cytophagia</taxon>
        <taxon>Cytophagales</taxon>
        <taxon>Cyclobacteriaceae</taxon>
        <taxon>Echinicola</taxon>
    </lineage>
</organism>